<evidence type="ECO:0000313" key="2">
    <source>
        <dbReference type="EMBL" id="EJK67600.1"/>
    </source>
</evidence>
<reference evidence="2 3" key="1">
    <citation type="journal article" date="2012" name="Genome Biol.">
        <title>Genome and low-iron response of an oceanic diatom adapted to chronic iron limitation.</title>
        <authorList>
            <person name="Lommer M."/>
            <person name="Specht M."/>
            <person name="Roy A.S."/>
            <person name="Kraemer L."/>
            <person name="Andreson R."/>
            <person name="Gutowska M.A."/>
            <person name="Wolf J."/>
            <person name="Bergner S.V."/>
            <person name="Schilhabel M.B."/>
            <person name="Klostermeier U.C."/>
            <person name="Beiko R.G."/>
            <person name="Rosenstiel P."/>
            <person name="Hippler M."/>
            <person name="Laroche J."/>
        </authorList>
    </citation>
    <scope>NUCLEOTIDE SEQUENCE [LARGE SCALE GENOMIC DNA]</scope>
    <source>
        <strain evidence="2 3">CCMP1005</strain>
    </source>
</reference>
<feature type="region of interest" description="Disordered" evidence="1">
    <location>
        <begin position="1"/>
        <end position="20"/>
    </location>
</feature>
<feature type="non-terminal residue" evidence="2">
    <location>
        <position position="78"/>
    </location>
</feature>
<evidence type="ECO:0000256" key="1">
    <source>
        <dbReference type="SAM" id="MobiDB-lite"/>
    </source>
</evidence>
<accession>K0SQE6</accession>
<organism evidence="2 3">
    <name type="scientific">Thalassiosira oceanica</name>
    <name type="common">Marine diatom</name>
    <dbReference type="NCBI Taxonomy" id="159749"/>
    <lineage>
        <taxon>Eukaryota</taxon>
        <taxon>Sar</taxon>
        <taxon>Stramenopiles</taxon>
        <taxon>Ochrophyta</taxon>
        <taxon>Bacillariophyta</taxon>
        <taxon>Coscinodiscophyceae</taxon>
        <taxon>Thalassiosirophycidae</taxon>
        <taxon>Thalassiosirales</taxon>
        <taxon>Thalassiosiraceae</taxon>
        <taxon>Thalassiosira</taxon>
    </lineage>
</organism>
<dbReference type="Proteomes" id="UP000266841">
    <property type="component" value="Unassembled WGS sequence"/>
</dbReference>
<comment type="caution">
    <text evidence="2">The sequence shown here is derived from an EMBL/GenBank/DDBJ whole genome shotgun (WGS) entry which is preliminary data.</text>
</comment>
<gene>
    <name evidence="2" type="ORF">THAOC_11344</name>
</gene>
<sequence>MPNLGGGTGPPAAPHPASSAAHFAANSFAANSTAAVGTGGGNGGRRGIGSPGASDGPMPNLGGGGPGSGPPAAPLRET</sequence>
<evidence type="ECO:0000313" key="3">
    <source>
        <dbReference type="Proteomes" id="UP000266841"/>
    </source>
</evidence>
<keyword evidence="3" id="KW-1185">Reference proteome</keyword>
<proteinExistence type="predicted"/>
<feature type="compositionally biased region" description="Gly residues" evidence="1">
    <location>
        <begin position="37"/>
        <end position="50"/>
    </location>
</feature>
<dbReference type="AlphaFoldDB" id="K0SQE6"/>
<dbReference type="EMBL" id="AGNL01012898">
    <property type="protein sequence ID" value="EJK67600.1"/>
    <property type="molecule type" value="Genomic_DNA"/>
</dbReference>
<feature type="compositionally biased region" description="Low complexity" evidence="1">
    <location>
        <begin position="51"/>
        <end position="60"/>
    </location>
</feature>
<protein>
    <submittedName>
        <fullName evidence="2">Uncharacterized protein</fullName>
    </submittedName>
</protein>
<feature type="compositionally biased region" description="Pro residues" evidence="1">
    <location>
        <begin position="68"/>
        <end position="78"/>
    </location>
</feature>
<name>K0SQE6_THAOC</name>
<feature type="region of interest" description="Disordered" evidence="1">
    <location>
        <begin position="33"/>
        <end position="78"/>
    </location>
</feature>